<accession>A0A814A582</accession>
<keyword evidence="10" id="KW-1185">Reference proteome</keyword>
<dbReference type="OrthoDB" id="958254at2759"/>
<evidence type="ECO:0000256" key="5">
    <source>
        <dbReference type="ARBA" id="ARBA00023180"/>
    </source>
</evidence>
<protein>
    <submittedName>
        <fullName evidence="6">Uncharacterized protein</fullName>
    </submittedName>
</protein>
<evidence type="ECO:0000256" key="4">
    <source>
        <dbReference type="ARBA" id="ARBA00022729"/>
    </source>
</evidence>
<dbReference type="EMBL" id="CAJOBA010038243">
    <property type="protein sequence ID" value="CAF4057368.1"/>
    <property type="molecule type" value="Genomic_DNA"/>
</dbReference>
<gene>
    <name evidence="6" type="ORF">GPM918_LOCUS9046</name>
    <name evidence="7" type="ORF">OVA965_LOCUS26225</name>
    <name evidence="8" type="ORF">SRO942_LOCUS9047</name>
    <name evidence="9" type="ORF">TMI583_LOCUS26960</name>
</gene>
<dbReference type="AlphaFoldDB" id="A0A814A582"/>
<comment type="subcellular location">
    <subcellularLocation>
        <location evidence="1">Secreted</location>
    </subcellularLocation>
</comment>
<dbReference type="Proteomes" id="UP000681722">
    <property type="component" value="Unassembled WGS sequence"/>
</dbReference>
<keyword evidence="3" id="KW-0964">Secreted</keyword>
<sequence length="223" mass="25252">MSQKPLVTLVFITLITGAFLLFRSYRSIDDSPSSIVQSNKPVHVDFYVMSKCPDAQLCETKFADTLIKLSSIINFTVNFIAKEPTPNVFNCMHGDSECTGNKQQLCVQNLTSQIVLLQFLRCQSQTMKSIPDNAEKCLPATNLKYDDVKKCVDERGNLLFHNSIQQTQTDNVKKSCTMYLNKKFWCKHDGGWENCTEGNDEASLIHAICQRYTGEKKPKECTV</sequence>
<comment type="similarity">
    <text evidence="2">Belongs to the GILT family.</text>
</comment>
<dbReference type="EMBL" id="CAJNOQ010001640">
    <property type="protein sequence ID" value="CAF0909045.1"/>
    <property type="molecule type" value="Genomic_DNA"/>
</dbReference>
<name>A0A814A582_9BILA</name>
<proteinExistence type="inferred from homology"/>
<dbReference type="PANTHER" id="PTHR13234">
    <property type="entry name" value="GAMMA-INTERFERON INDUCIBLE LYSOSOMAL THIOL REDUCTASE GILT"/>
    <property type="match status" value="1"/>
</dbReference>
<evidence type="ECO:0000256" key="1">
    <source>
        <dbReference type="ARBA" id="ARBA00004613"/>
    </source>
</evidence>
<reference evidence="6" key="1">
    <citation type="submission" date="2021-02" db="EMBL/GenBank/DDBJ databases">
        <authorList>
            <person name="Nowell W R."/>
        </authorList>
    </citation>
    <scope>NUCLEOTIDE SEQUENCE</scope>
</reference>
<evidence type="ECO:0000313" key="8">
    <source>
        <dbReference type="EMBL" id="CAF3690432.1"/>
    </source>
</evidence>
<comment type="caution">
    <text evidence="6">The sequence shown here is derived from an EMBL/GenBank/DDBJ whole genome shotgun (WGS) entry which is preliminary data.</text>
</comment>
<evidence type="ECO:0000313" key="10">
    <source>
        <dbReference type="Proteomes" id="UP000663829"/>
    </source>
</evidence>
<evidence type="ECO:0000313" key="9">
    <source>
        <dbReference type="EMBL" id="CAF4057368.1"/>
    </source>
</evidence>
<dbReference type="EMBL" id="CAJNOK010016695">
    <property type="protein sequence ID" value="CAF1249819.1"/>
    <property type="molecule type" value="Genomic_DNA"/>
</dbReference>
<evidence type="ECO:0000313" key="7">
    <source>
        <dbReference type="EMBL" id="CAF1249819.1"/>
    </source>
</evidence>
<evidence type="ECO:0000313" key="6">
    <source>
        <dbReference type="EMBL" id="CAF0909045.1"/>
    </source>
</evidence>
<organism evidence="6 10">
    <name type="scientific">Didymodactylos carnosus</name>
    <dbReference type="NCBI Taxonomy" id="1234261"/>
    <lineage>
        <taxon>Eukaryota</taxon>
        <taxon>Metazoa</taxon>
        <taxon>Spiralia</taxon>
        <taxon>Gnathifera</taxon>
        <taxon>Rotifera</taxon>
        <taxon>Eurotatoria</taxon>
        <taxon>Bdelloidea</taxon>
        <taxon>Philodinida</taxon>
        <taxon>Philodinidae</taxon>
        <taxon>Didymodactylos</taxon>
    </lineage>
</organism>
<dbReference type="Proteomes" id="UP000677228">
    <property type="component" value="Unassembled WGS sequence"/>
</dbReference>
<dbReference type="PANTHER" id="PTHR13234:SF8">
    <property type="entry name" value="GAMMA-INTERFERON-INDUCIBLE LYSOSOMAL THIOL REDUCTASE"/>
    <property type="match status" value="1"/>
</dbReference>
<dbReference type="InterPro" id="IPR004911">
    <property type="entry name" value="Interferon-induced_GILT"/>
</dbReference>
<dbReference type="EMBL" id="CAJOBC010001640">
    <property type="protein sequence ID" value="CAF3690432.1"/>
    <property type="molecule type" value="Genomic_DNA"/>
</dbReference>
<dbReference type="Proteomes" id="UP000663829">
    <property type="component" value="Unassembled WGS sequence"/>
</dbReference>
<dbReference type="GO" id="GO:0005576">
    <property type="term" value="C:extracellular region"/>
    <property type="evidence" value="ECO:0007669"/>
    <property type="project" value="UniProtKB-SubCell"/>
</dbReference>
<dbReference type="Proteomes" id="UP000682733">
    <property type="component" value="Unassembled WGS sequence"/>
</dbReference>
<keyword evidence="4" id="KW-0732">Signal</keyword>
<evidence type="ECO:0000256" key="3">
    <source>
        <dbReference type="ARBA" id="ARBA00022525"/>
    </source>
</evidence>
<dbReference type="Pfam" id="PF03227">
    <property type="entry name" value="GILT"/>
    <property type="match status" value="1"/>
</dbReference>
<dbReference type="GO" id="GO:0016671">
    <property type="term" value="F:oxidoreductase activity, acting on a sulfur group of donors, disulfide as acceptor"/>
    <property type="evidence" value="ECO:0007669"/>
    <property type="project" value="InterPro"/>
</dbReference>
<evidence type="ECO:0000256" key="2">
    <source>
        <dbReference type="ARBA" id="ARBA00005679"/>
    </source>
</evidence>
<keyword evidence="5" id="KW-0325">Glycoprotein</keyword>